<evidence type="ECO:0000256" key="6">
    <source>
        <dbReference type="ARBA" id="ARBA00022777"/>
    </source>
</evidence>
<dbReference type="SUPFAM" id="SSF55874">
    <property type="entry name" value="ATPase domain of HSP90 chaperone/DNA topoisomerase II/histidine kinase"/>
    <property type="match status" value="1"/>
</dbReference>
<accession>A0ABN8ENS5</accession>
<dbReference type="SMART" id="SM00028">
    <property type="entry name" value="TPR"/>
    <property type="match status" value="4"/>
</dbReference>
<evidence type="ECO:0000256" key="4">
    <source>
        <dbReference type="ARBA" id="ARBA00022679"/>
    </source>
</evidence>
<feature type="transmembrane region" description="Helical" evidence="10">
    <location>
        <begin position="374"/>
        <end position="396"/>
    </location>
</feature>
<feature type="domain" description="Histidine kinase" evidence="11">
    <location>
        <begin position="546"/>
        <end position="635"/>
    </location>
</feature>
<evidence type="ECO:0000313" key="12">
    <source>
        <dbReference type="EMBL" id="CAH0994529.1"/>
    </source>
</evidence>
<sequence length="636" mass="73673">MAQTGELAPLLEKLKSPKQDTNRVKLLNKIGDEYAYNDIKTARKYYLEGYELSKKLSFLRGIVRYFSSEGELLNLEGKYDQTLLLLREGVRLSIEKKDKMREGIMYENMGNTFALMPKLDSATTYYFKALPIFESFRDSIKTANVYNDLSSVFTQTDKQETALKYINQAISISRKFEDGFYLSHLINKEGILWKLKRRKEAETVNNQIIALANKLNDTIAMADALQNFCDHDVETQHSENLLKHATELAKLSPQLQSAERTSLADYWLSVAYYYNHNYATALNYIKKAVEKDEKLKNINHLQLYYIQYAKLLLVNNQDPILAEKYNNLADSLRNISLNNAIMKNTKELETKYETEKKEVALKQLSDENQYRKRLISLLIFSVFVLVGALIFFGLWIHNRNRIRKQEQILHEQKLRQLENEKRLLASRAVLQGQDEERSRLAKDLHDGLGGILSSVKYSFLTMKQSFILQEEHALAFEKSMNLLDSSLAELRRVSHNMMPESLVKLGIQDALRDYIHTISENISIKFTYQSFGLDTVLLENIYKTTIFRVIQELTTNVIRHSKATEAMVQVMIENNQINITIEDNGIGFDPKEVNKSKSMGILNLYHRIEYLKGKVDLQTKTNEGCSYYIEIPIQNI</sequence>
<protein>
    <recommendedName>
        <fullName evidence="2">histidine kinase</fullName>
        <ecNumber evidence="2">2.7.13.3</ecNumber>
    </recommendedName>
</protein>
<dbReference type="InterPro" id="IPR011712">
    <property type="entry name" value="Sig_transdc_His_kin_sub3_dim/P"/>
</dbReference>
<keyword evidence="10" id="KW-0812">Transmembrane</keyword>
<dbReference type="InterPro" id="IPR011990">
    <property type="entry name" value="TPR-like_helical_dom_sf"/>
</dbReference>
<keyword evidence="3" id="KW-0597">Phosphoprotein</keyword>
<evidence type="ECO:0000256" key="2">
    <source>
        <dbReference type="ARBA" id="ARBA00012438"/>
    </source>
</evidence>
<dbReference type="Gene3D" id="3.30.565.10">
    <property type="entry name" value="Histidine kinase-like ATPase, C-terminal domain"/>
    <property type="match status" value="1"/>
</dbReference>
<proteinExistence type="predicted"/>
<dbReference type="RefSeq" id="WP_238804371.1">
    <property type="nucleotide sequence ID" value="NZ_CAKLPY010000001.1"/>
</dbReference>
<dbReference type="PANTHER" id="PTHR24421">
    <property type="entry name" value="NITRATE/NITRITE SENSOR PROTEIN NARX-RELATED"/>
    <property type="match status" value="1"/>
</dbReference>
<dbReference type="Proteomes" id="UP000837932">
    <property type="component" value="Unassembled WGS sequence"/>
</dbReference>
<evidence type="ECO:0000256" key="9">
    <source>
        <dbReference type="PROSITE-ProRule" id="PRU00339"/>
    </source>
</evidence>
<evidence type="ECO:0000256" key="10">
    <source>
        <dbReference type="SAM" id="Phobius"/>
    </source>
</evidence>
<dbReference type="InterPro" id="IPR050482">
    <property type="entry name" value="Sensor_HK_TwoCompSys"/>
</dbReference>
<name>A0ABN8ENS5_9BACT</name>
<dbReference type="CDD" id="cd16917">
    <property type="entry name" value="HATPase_UhpB-NarQ-NarX-like"/>
    <property type="match status" value="1"/>
</dbReference>
<dbReference type="EMBL" id="CAKLPY010000001">
    <property type="protein sequence ID" value="CAH0994529.1"/>
    <property type="molecule type" value="Genomic_DNA"/>
</dbReference>
<evidence type="ECO:0000256" key="5">
    <source>
        <dbReference type="ARBA" id="ARBA00022741"/>
    </source>
</evidence>
<keyword evidence="10" id="KW-0472">Membrane</keyword>
<dbReference type="Pfam" id="PF07730">
    <property type="entry name" value="HisKA_3"/>
    <property type="match status" value="1"/>
</dbReference>
<dbReference type="InterPro" id="IPR005467">
    <property type="entry name" value="His_kinase_dom"/>
</dbReference>
<dbReference type="PANTHER" id="PTHR24421:SF10">
    <property type="entry name" value="NITRATE_NITRITE SENSOR PROTEIN NARQ"/>
    <property type="match status" value="1"/>
</dbReference>
<keyword evidence="4" id="KW-0808">Transferase</keyword>
<dbReference type="PROSITE" id="PS50109">
    <property type="entry name" value="HIS_KIN"/>
    <property type="match status" value="1"/>
</dbReference>
<evidence type="ECO:0000259" key="11">
    <source>
        <dbReference type="PROSITE" id="PS50109"/>
    </source>
</evidence>
<evidence type="ECO:0000313" key="13">
    <source>
        <dbReference type="Proteomes" id="UP000837932"/>
    </source>
</evidence>
<dbReference type="PROSITE" id="PS50005">
    <property type="entry name" value="TPR"/>
    <property type="match status" value="1"/>
</dbReference>
<dbReference type="Pfam" id="PF13424">
    <property type="entry name" value="TPR_12"/>
    <property type="match status" value="1"/>
</dbReference>
<dbReference type="InterPro" id="IPR003594">
    <property type="entry name" value="HATPase_dom"/>
</dbReference>
<gene>
    <name evidence="12" type="ORF">EMA8858_00639</name>
</gene>
<keyword evidence="6" id="KW-0418">Kinase</keyword>
<dbReference type="SMART" id="SM00387">
    <property type="entry name" value="HATPase_c"/>
    <property type="match status" value="1"/>
</dbReference>
<keyword evidence="13" id="KW-1185">Reference proteome</keyword>
<evidence type="ECO:0000256" key="1">
    <source>
        <dbReference type="ARBA" id="ARBA00000085"/>
    </source>
</evidence>
<evidence type="ECO:0000256" key="3">
    <source>
        <dbReference type="ARBA" id="ARBA00022553"/>
    </source>
</evidence>
<keyword evidence="8" id="KW-0902">Two-component regulatory system</keyword>
<comment type="catalytic activity">
    <reaction evidence="1">
        <text>ATP + protein L-histidine = ADP + protein N-phospho-L-histidine.</text>
        <dbReference type="EC" id="2.7.13.3"/>
    </reaction>
</comment>
<comment type="caution">
    <text evidence="12">The sequence shown here is derived from an EMBL/GenBank/DDBJ whole genome shotgun (WGS) entry which is preliminary data.</text>
</comment>
<reference evidence="12" key="1">
    <citation type="submission" date="2021-12" db="EMBL/GenBank/DDBJ databases">
        <authorList>
            <person name="Rodrigo-Torres L."/>
            <person name="Arahal R. D."/>
            <person name="Lucena T."/>
        </authorList>
    </citation>
    <scope>NUCLEOTIDE SEQUENCE</scope>
    <source>
        <strain evidence="12">CECT 8858</strain>
    </source>
</reference>
<feature type="repeat" description="TPR" evidence="9">
    <location>
        <begin position="143"/>
        <end position="176"/>
    </location>
</feature>
<dbReference type="SUPFAM" id="SSF48452">
    <property type="entry name" value="TPR-like"/>
    <property type="match status" value="2"/>
</dbReference>
<dbReference type="EC" id="2.7.13.3" evidence="2"/>
<keyword evidence="5" id="KW-0547">Nucleotide-binding</keyword>
<dbReference type="Pfam" id="PF02518">
    <property type="entry name" value="HATPase_c"/>
    <property type="match status" value="1"/>
</dbReference>
<evidence type="ECO:0000256" key="8">
    <source>
        <dbReference type="ARBA" id="ARBA00023012"/>
    </source>
</evidence>
<dbReference type="InterPro" id="IPR019734">
    <property type="entry name" value="TPR_rpt"/>
</dbReference>
<evidence type="ECO:0000256" key="7">
    <source>
        <dbReference type="ARBA" id="ARBA00022840"/>
    </source>
</evidence>
<keyword evidence="9" id="KW-0802">TPR repeat</keyword>
<dbReference type="Gene3D" id="1.25.40.10">
    <property type="entry name" value="Tetratricopeptide repeat domain"/>
    <property type="match status" value="1"/>
</dbReference>
<dbReference type="InterPro" id="IPR036890">
    <property type="entry name" value="HATPase_C_sf"/>
</dbReference>
<keyword evidence="10" id="KW-1133">Transmembrane helix</keyword>
<dbReference type="Gene3D" id="1.20.5.1930">
    <property type="match status" value="1"/>
</dbReference>
<organism evidence="12 13">
    <name type="scientific">Emticicia aquatica</name>
    <dbReference type="NCBI Taxonomy" id="1681835"/>
    <lineage>
        <taxon>Bacteria</taxon>
        <taxon>Pseudomonadati</taxon>
        <taxon>Bacteroidota</taxon>
        <taxon>Cytophagia</taxon>
        <taxon>Cytophagales</taxon>
        <taxon>Leadbetterellaceae</taxon>
        <taxon>Emticicia</taxon>
    </lineage>
</organism>
<keyword evidence="7" id="KW-0067">ATP-binding</keyword>